<evidence type="ECO:0008006" key="5">
    <source>
        <dbReference type="Google" id="ProtNLM"/>
    </source>
</evidence>
<dbReference type="RefSeq" id="WP_101057736.1">
    <property type="nucleotide sequence ID" value="NZ_BMXX01000068.1"/>
</dbReference>
<dbReference type="InterPro" id="IPR013783">
    <property type="entry name" value="Ig-like_fold"/>
</dbReference>
<evidence type="ECO:0000256" key="1">
    <source>
        <dbReference type="SAM" id="MobiDB-lite"/>
    </source>
</evidence>
<evidence type="ECO:0000313" key="4">
    <source>
        <dbReference type="Proteomes" id="UP000247584"/>
    </source>
</evidence>
<dbReference type="Proteomes" id="UP000247584">
    <property type="component" value="Unassembled WGS sequence"/>
</dbReference>
<feature type="signal peptide" evidence="2">
    <location>
        <begin position="1"/>
        <end position="20"/>
    </location>
</feature>
<accession>A0ABX5PHF7</accession>
<dbReference type="Gene3D" id="2.60.40.10">
    <property type="entry name" value="Immunoglobulins"/>
    <property type="match status" value="2"/>
</dbReference>
<gene>
    <name evidence="3" type="ORF">C8J23_1633</name>
</gene>
<keyword evidence="2" id="KW-0732">Signal</keyword>
<dbReference type="PROSITE" id="PS51257">
    <property type="entry name" value="PROKAR_LIPOPROTEIN"/>
    <property type="match status" value="1"/>
</dbReference>
<comment type="caution">
    <text evidence="3">The sequence shown here is derived from an EMBL/GenBank/DDBJ whole genome shotgun (WGS) entry which is preliminary data.</text>
</comment>
<organism evidence="3 4">
    <name type="scientific">Shewanella chilikensis</name>
    <dbReference type="NCBI Taxonomy" id="558541"/>
    <lineage>
        <taxon>Bacteria</taxon>
        <taxon>Pseudomonadati</taxon>
        <taxon>Pseudomonadota</taxon>
        <taxon>Gammaproteobacteria</taxon>
        <taxon>Alteromonadales</taxon>
        <taxon>Shewanellaceae</taxon>
        <taxon>Shewanella</taxon>
    </lineage>
</organism>
<dbReference type="EMBL" id="QJSY01000063">
    <property type="protein sequence ID" value="PYE53445.1"/>
    <property type="molecule type" value="Genomic_DNA"/>
</dbReference>
<proteinExistence type="predicted"/>
<evidence type="ECO:0000313" key="3">
    <source>
        <dbReference type="EMBL" id="PYE53445.1"/>
    </source>
</evidence>
<name>A0ABX5PHF7_9GAMM</name>
<evidence type="ECO:0000256" key="2">
    <source>
        <dbReference type="SAM" id="SignalP"/>
    </source>
</evidence>
<keyword evidence="4" id="KW-1185">Reference proteome</keyword>
<feature type="chain" id="PRO_5047073372" description="Cadherin domain-containing protein" evidence="2">
    <location>
        <begin position="21"/>
        <end position="620"/>
    </location>
</feature>
<feature type="compositionally biased region" description="Gly residues" evidence="1">
    <location>
        <begin position="22"/>
        <end position="31"/>
    </location>
</feature>
<sequence length="620" mass="66888">MKRKDVPLSILLALALTACGGGGDESSGNNGGSTTPPSAPNTAPVISGLPDTYQMMERTELSIPFTVTDAEGDTITLSATSSNAAVTVSHTDNTLKLVATDISQTMSVTITLKANDGKTSSSKSFTLKVTNNQAPLISGLSGSYQMEENAQLTVPFTVTDAEGDTITVSAISSAPEVTVSHNGNSLLLVAGEIAQDVTSTITLTADDGQNSAHTSFTLSITDKPVPTKAPVISWAADYGTAPLFAVNEKTLEDFVFTLSDEDSDITNLTVVGTVTVLNAASDYEKQRIADNFSLVVDKVTGVARATIPNVDGRASVAIALTATDEKGNTAATSEMRLHFNQRDSIGYLDDYTGKYPSVGISSTVSLFFISSNETSQTSLASVEYANPDYILSDPLNISGISKSQFTITPTEAVAGELVVLKASFFIGEANGVSSYSEHEIKIKPLLAGSLEESWSQQIAQMNQKLKYAFEYQKIANYINHELFFSGNISSNDYISNARKIKLADYENIYKSAQYTNARYENAINQFYQQEEGMLSEMDSFIASRVAIFDAGVNAPSQSVTLVNQLINVLHPNEYRFDEQPLIKLDDGKYSRFIGNTLFGEYIDGRWQFTGKYQFLNNILL</sequence>
<feature type="compositionally biased region" description="Low complexity" evidence="1">
    <location>
        <begin position="32"/>
        <end position="44"/>
    </location>
</feature>
<reference evidence="3 4" key="1">
    <citation type="submission" date="2018-06" db="EMBL/GenBank/DDBJ databases">
        <title>Genomic Encyclopedia of Type Strains, Phase III (KMG-III): the genomes of soil and plant-associated and newly described type strains.</title>
        <authorList>
            <person name="Whitman W."/>
        </authorList>
    </citation>
    <scope>NUCLEOTIDE SEQUENCE [LARGE SCALE GENOMIC DNA]</scope>
    <source>
        <strain evidence="3 4">JC5</strain>
    </source>
</reference>
<feature type="region of interest" description="Disordered" evidence="1">
    <location>
        <begin position="22"/>
        <end position="47"/>
    </location>
</feature>
<protein>
    <recommendedName>
        <fullName evidence="5">Cadherin domain-containing protein</fullName>
    </recommendedName>
</protein>